<evidence type="ECO:0008006" key="5">
    <source>
        <dbReference type="Google" id="ProtNLM"/>
    </source>
</evidence>
<name>A0AAD9R4C3_ACRCE</name>
<feature type="compositionally biased region" description="Polar residues" evidence="1">
    <location>
        <begin position="164"/>
        <end position="187"/>
    </location>
</feature>
<comment type="caution">
    <text evidence="3">The sequence shown here is derived from an EMBL/GenBank/DDBJ whole genome shotgun (WGS) entry which is preliminary data.</text>
</comment>
<dbReference type="AlphaFoldDB" id="A0AAD9R4C3"/>
<accession>A0AAD9R4C3</accession>
<keyword evidence="4" id="KW-1185">Reference proteome</keyword>
<feature type="region of interest" description="Disordered" evidence="1">
    <location>
        <begin position="164"/>
        <end position="195"/>
    </location>
</feature>
<evidence type="ECO:0000313" key="4">
    <source>
        <dbReference type="Proteomes" id="UP001249851"/>
    </source>
</evidence>
<gene>
    <name evidence="3" type="ORF">P5673_001826</name>
</gene>
<dbReference type="EMBL" id="JARQWQ010000003">
    <property type="protein sequence ID" value="KAK2572829.1"/>
    <property type="molecule type" value="Genomic_DNA"/>
</dbReference>
<reference evidence="3" key="2">
    <citation type="journal article" date="2023" name="Science">
        <title>Genomic signatures of disease resistance in endangered staghorn corals.</title>
        <authorList>
            <person name="Vollmer S.V."/>
            <person name="Selwyn J.D."/>
            <person name="Despard B.A."/>
            <person name="Roesel C.L."/>
        </authorList>
    </citation>
    <scope>NUCLEOTIDE SEQUENCE</scope>
    <source>
        <strain evidence="3">K2</strain>
    </source>
</reference>
<feature type="chain" id="PRO_5041982075" description="Sodefrin-like factor" evidence="2">
    <location>
        <begin position="25"/>
        <end position="205"/>
    </location>
</feature>
<proteinExistence type="predicted"/>
<evidence type="ECO:0000256" key="1">
    <source>
        <dbReference type="SAM" id="MobiDB-lite"/>
    </source>
</evidence>
<reference evidence="3" key="1">
    <citation type="journal article" date="2023" name="G3 (Bethesda)">
        <title>Whole genome assembly and annotation of the endangered Caribbean coral Acropora cervicornis.</title>
        <authorList>
            <person name="Selwyn J.D."/>
            <person name="Vollmer S.V."/>
        </authorList>
    </citation>
    <scope>NUCLEOTIDE SEQUENCE</scope>
    <source>
        <strain evidence="3">K2</strain>
    </source>
</reference>
<keyword evidence="2" id="KW-0732">Signal</keyword>
<protein>
    <recommendedName>
        <fullName evidence="5">Sodefrin-like factor</fullName>
    </recommendedName>
</protein>
<evidence type="ECO:0000256" key="2">
    <source>
        <dbReference type="SAM" id="SignalP"/>
    </source>
</evidence>
<evidence type="ECO:0000313" key="3">
    <source>
        <dbReference type="EMBL" id="KAK2572829.1"/>
    </source>
</evidence>
<feature type="signal peptide" evidence="2">
    <location>
        <begin position="1"/>
        <end position="24"/>
    </location>
</feature>
<organism evidence="3 4">
    <name type="scientific">Acropora cervicornis</name>
    <name type="common">Staghorn coral</name>
    <dbReference type="NCBI Taxonomy" id="6130"/>
    <lineage>
        <taxon>Eukaryota</taxon>
        <taxon>Metazoa</taxon>
        <taxon>Cnidaria</taxon>
        <taxon>Anthozoa</taxon>
        <taxon>Hexacorallia</taxon>
        <taxon>Scleractinia</taxon>
        <taxon>Astrocoeniina</taxon>
        <taxon>Acroporidae</taxon>
        <taxon>Acropora</taxon>
    </lineage>
</organism>
<dbReference type="Proteomes" id="UP001249851">
    <property type="component" value="Unassembled WGS sequence"/>
</dbReference>
<sequence length="205" mass="23151">MVKLFTSFFLFIAFLAVLLPEGNSLRCHACYSAKSWDDCVKNSVIFNCSIIDPQAERDPSEFRCAEVFTSQQTKNGQQLDNFAKFCTTWDKCDDERCREEITKSGDKDVLKANYCDTECCSGDLCNGGTLTLLPLSFLFCPFCPGAESTRLTETSTYILESSEDFNPSTHRHTQSLTNPLSSGQSRSDPMRVRWPSIRGNHWGQF</sequence>